<reference evidence="1" key="1">
    <citation type="journal article" date="2014" name="Front. Microbiol.">
        <title>High frequency of phylogenetically diverse reductive dehalogenase-homologous genes in deep subseafloor sedimentary metagenomes.</title>
        <authorList>
            <person name="Kawai M."/>
            <person name="Futagami T."/>
            <person name="Toyoda A."/>
            <person name="Takaki Y."/>
            <person name="Nishi S."/>
            <person name="Hori S."/>
            <person name="Arai W."/>
            <person name="Tsubouchi T."/>
            <person name="Morono Y."/>
            <person name="Uchiyama I."/>
            <person name="Ito T."/>
            <person name="Fujiyama A."/>
            <person name="Inagaki F."/>
            <person name="Takami H."/>
        </authorList>
    </citation>
    <scope>NUCLEOTIDE SEQUENCE</scope>
    <source>
        <strain evidence="1">Expedition CK06-06</strain>
    </source>
</reference>
<evidence type="ECO:0000313" key="1">
    <source>
        <dbReference type="EMBL" id="GAH73197.1"/>
    </source>
</evidence>
<sequence>HAIVLVAVVTHSALASGKENFICELAYLSKKEAKHVLFVDGPYPGGIILPAR</sequence>
<accession>X1HUQ1</accession>
<dbReference type="AlphaFoldDB" id="X1HUQ1"/>
<feature type="non-terminal residue" evidence="1">
    <location>
        <position position="1"/>
    </location>
</feature>
<name>X1HUQ1_9ZZZZ</name>
<gene>
    <name evidence="1" type="ORF">S03H2_55243</name>
</gene>
<organism evidence="1">
    <name type="scientific">marine sediment metagenome</name>
    <dbReference type="NCBI Taxonomy" id="412755"/>
    <lineage>
        <taxon>unclassified sequences</taxon>
        <taxon>metagenomes</taxon>
        <taxon>ecological metagenomes</taxon>
    </lineage>
</organism>
<comment type="caution">
    <text evidence="1">The sequence shown here is derived from an EMBL/GenBank/DDBJ whole genome shotgun (WGS) entry which is preliminary data.</text>
</comment>
<dbReference type="EMBL" id="BARU01035275">
    <property type="protein sequence ID" value="GAH73197.1"/>
    <property type="molecule type" value="Genomic_DNA"/>
</dbReference>
<proteinExistence type="predicted"/>
<protein>
    <submittedName>
        <fullName evidence="1">Uncharacterized protein</fullName>
    </submittedName>
</protein>